<sequence length="66" mass="7586">MIKTDELRGIIAKNGLYQTDVAKLIGITPKTFYEKMKVGVFGSDEIQIMIDELHIEEPMKIFFAHE</sequence>
<evidence type="ECO:0000313" key="1">
    <source>
        <dbReference type="EMBL" id="DAD75918.1"/>
    </source>
</evidence>
<name>A0A8S5M157_9CAUD</name>
<reference evidence="1" key="1">
    <citation type="journal article" date="2021" name="Proc. Natl. Acad. Sci. U.S.A.">
        <title>A Catalog of Tens of Thousands of Viruses from Human Metagenomes Reveals Hidden Associations with Chronic Diseases.</title>
        <authorList>
            <person name="Tisza M.J."/>
            <person name="Buck C.B."/>
        </authorList>
    </citation>
    <scope>NUCLEOTIDE SEQUENCE</scope>
    <source>
        <strain evidence="1">CtLAw30</strain>
    </source>
</reference>
<dbReference type="EMBL" id="BK014792">
    <property type="protein sequence ID" value="DAD75918.1"/>
    <property type="molecule type" value="Genomic_DNA"/>
</dbReference>
<accession>A0A8S5M157</accession>
<protein>
    <submittedName>
        <fullName evidence="1">Antitoxin</fullName>
    </submittedName>
</protein>
<proteinExistence type="predicted"/>
<organism evidence="1">
    <name type="scientific">Siphoviridae sp. ctLAw30</name>
    <dbReference type="NCBI Taxonomy" id="2826249"/>
    <lineage>
        <taxon>Viruses</taxon>
        <taxon>Duplodnaviria</taxon>
        <taxon>Heunggongvirae</taxon>
        <taxon>Uroviricota</taxon>
        <taxon>Caudoviricetes</taxon>
    </lineage>
</organism>